<keyword evidence="3" id="KW-0808">Transferase</keyword>
<dbReference type="SUPFAM" id="SSF52266">
    <property type="entry name" value="SGNH hydrolase"/>
    <property type="match status" value="1"/>
</dbReference>
<evidence type="ECO:0000256" key="4">
    <source>
        <dbReference type="ARBA" id="ARBA00022692"/>
    </source>
</evidence>
<feature type="domain" description="SGNH" evidence="10">
    <location>
        <begin position="423"/>
        <end position="639"/>
    </location>
</feature>
<feature type="transmembrane region" description="Helical" evidence="8">
    <location>
        <begin position="200"/>
        <end position="217"/>
    </location>
</feature>
<evidence type="ECO:0000313" key="12">
    <source>
        <dbReference type="Proteomes" id="UP000216913"/>
    </source>
</evidence>
<evidence type="ECO:0000256" key="1">
    <source>
        <dbReference type="ARBA" id="ARBA00004651"/>
    </source>
</evidence>
<feature type="transmembrane region" description="Helical" evidence="8">
    <location>
        <begin position="286"/>
        <end position="303"/>
    </location>
</feature>
<feature type="transmembrane region" description="Helical" evidence="8">
    <location>
        <begin position="139"/>
        <end position="160"/>
    </location>
</feature>
<name>A0A261U0G3_9BORD</name>
<comment type="subcellular location">
    <subcellularLocation>
        <location evidence="1">Cell membrane</location>
        <topology evidence="1">Multi-pass membrane protein</topology>
    </subcellularLocation>
</comment>
<protein>
    <recommendedName>
        <fullName evidence="13">Acyltransferase</fullName>
    </recommendedName>
</protein>
<feature type="transmembrane region" description="Helical" evidence="8">
    <location>
        <begin position="358"/>
        <end position="376"/>
    </location>
</feature>
<dbReference type="InterPro" id="IPR050879">
    <property type="entry name" value="Acyltransferase_3"/>
</dbReference>
<evidence type="ECO:0000256" key="5">
    <source>
        <dbReference type="ARBA" id="ARBA00022989"/>
    </source>
</evidence>
<keyword evidence="7" id="KW-0012">Acyltransferase</keyword>
<evidence type="ECO:0000256" key="6">
    <source>
        <dbReference type="ARBA" id="ARBA00023136"/>
    </source>
</evidence>
<evidence type="ECO:0000256" key="8">
    <source>
        <dbReference type="SAM" id="Phobius"/>
    </source>
</evidence>
<evidence type="ECO:0000256" key="3">
    <source>
        <dbReference type="ARBA" id="ARBA00022679"/>
    </source>
</evidence>
<dbReference type="GO" id="GO:0016788">
    <property type="term" value="F:hydrolase activity, acting on ester bonds"/>
    <property type="evidence" value="ECO:0007669"/>
    <property type="project" value="UniProtKB-ARBA"/>
</dbReference>
<feature type="transmembrane region" description="Helical" evidence="8">
    <location>
        <begin position="167"/>
        <end position="188"/>
    </location>
</feature>
<dbReference type="EMBL" id="NEVP01000001">
    <property type="protein sequence ID" value="OZI54922.1"/>
    <property type="molecule type" value="Genomic_DNA"/>
</dbReference>
<keyword evidence="12" id="KW-1185">Reference proteome</keyword>
<dbReference type="OrthoDB" id="9814807at2"/>
<dbReference type="InterPro" id="IPR002656">
    <property type="entry name" value="Acyl_transf_3_dom"/>
</dbReference>
<keyword evidence="6 8" id="KW-0472">Membrane</keyword>
<dbReference type="GO" id="GO:0005886">
    <property type="term" value="C:plasma membrane"/>
    <property type="evidence" value="ECO:0007669"/>
    <property type="project" value="UniProtKB-SubCell"/>
</dbReference>
<dbReference type="GO" id="GO:0009103">
    <property type="term" value="P:lipopolysaccharide biosynthetic process"/>
    <property type="evidence" value="ECO:0007669"/>
    <property type="project" value="TreeGrafter"/>
</dbReference>
<dbReference type="Gene3D" id="3.40.50.1110">
    <property type="entry name" value="SGNH hydrolase"/>
    <property type="match status" value="1"/>
</dbReference>
<feature type="transmembrane region" description="Helical" evidence="8">
    <location>
        <begin position="315"/>
        <end position="337"/>
    </location>
</feature>
<dbReference type="GO" id="GO:0016747">
    <property type="term" value="F:acyltransferase activity, transferring groups other than amino-acyl groups"/>
    <property type="evidence" value="ECO:0007669"/>
    <property type="project" value="InterPro"/>
</dbReference>
<keyword evidence="2" id="KW-1003">Cell membrane</keyword>
<evidence type="ECO:0000259" key="9">
    <source>
        <dbReference type="Pfam" id="PF01757"/>
    </source>
</evidence>
<organism evidence="11 12">
    <name type="scientific">Bordetella genomosp. 5</name>
    <dbReference type="NCBI Taxonomy" id="1395608"/>
    <lineage>
        <taxon>Bacteria</taxon>
        <taxon>Pseudomonadati</taxon>
        <taxon>Pseudomonadota</taxon>
        <taxon>Betaproteobacteria</taxon>
        <taxon>Burkholderiales</taxon>
        <taxon>Alcaligenaceae</taxon>
        <taxon>Bordetella</taxon>
    </lineage>
</organism>
<dbReference type="CDD" id="cd00229">
    <property type="entry name" value="SGNH_hydrolase"/>
    <property type="match status" value="1"/>
</dbReference>
<evidence type="ECO:0000256" key="2">
    <source>
        <dbReference type="ARBA" id="ARBA00022475"/>
    </source>
</evidence>
<feature type="transmembrane region" description="Helical" evidence="8">
    <location>
        <begin position="79"/>
        <end position="99"/>
    </location>
</feature>
<feature type="domain" description="Acyltransferase 3" evidence="9">
    <location>
        <begin position="10"/>
        <end position="340"/>
    </location>
</feature>
<reference evidence="11 12" key="1">
    <citation type="submission" date="2017-05" db="EMBL/GenBank/DDBJ databases">
        <title>Complete and WGS of Bordetella genogroups.</title>
        <authorList>
            <person name="Spilker T."/>
            <person name="LiPuma J."/>
        </authorList>
    </citation>
    <scope>NUCLEOTIDE SEQUENCE [LARGE SCALE GENOMIC DNA]</scope>
    <source>
        <strain evidence="11 12">AU10456</strain>
    </source>
</reference>
<dbReference type="Proteomes" id="UP000216913">
    <property type="component" value="Unassembled WGS sequence"/>
</dbReference>
<evidence type="ECO:0000256" key="7">
    <source>
        <dbReference type="ARBA" id="ARBA00023315"/>
    </source>
</evidence>
<sequence length="650" mass="70465">MTRPTGYRPDIDGLRAFAVTVVVLYHAAPDWLRGGFAGVDAFFVISGFLITRILLSESAVAGERRGALSTFYARRIRRLFPALVVVSAASLALGALFLLPADYAQLGRHTAAGAAFVANLVLWQDVNYFAGVAEAKPLLHLWSLGIEEQFYLLWPFLLWLPPRRRGVLLWVLGGVTLASLIASGWLSVKDPTAGFYAPWSRFWELGAGGLLAVWGLGRDGQTPGPSRRADLLSWIGVALLAVTLIVARPDRLFPMPAALLPVAGALLLIAAGPHAWVNRRLLSRPAVVWLGRISYPLYLWHWPMLSFLRVRYTDLAGPALALATAAAIAASVLLAWLTYRYIEQPIRHARNPGRRTTGLLAAAMVATAGAGVWIWSQQGLAQRLPESVRTLASAPLLTPAWHAGLRDGICHNMIYRGNLGDPATCFPAGHPSALLWGDSHAAALFAGMATLPGWSMQQATTDATAPLFGTDLRNNLQRPLDTINTRILQQVSAQPPDLILLHAFWEGYKLSTEALQRALVDTVERIRRAAPGSRVVVLGPVPVWRSSLQQNLLNYARGHDGALAPAQMAYGQLRSSRALDQTLQQGLAQAGVDYISLYPLLCQDRACLARRDATPEGLAYVDGGHLSLSGATTLAQRLLPLLQRDGVTGK</sequence>
<dbReference type="PANTHER" id="PTHR23028">
    <property type="entry name" value="ACETYLTRANSFERASE"/>
    <property type="match status" value="1"/>
</dbReference>
<keyword evidence="4 8" id="KW-0812">Transmembrane</keyword>
<evidence type="ECO:0000259" key="10">
    <source>
        <dbReference type="Pfam" id="PF19040"/>
    </source>
</evidence>
<dbReference type="Pfam" id="PF01757">
    <property type="entry name" value="Acyl_transf_3"/>
    <property type="match status" value="1"/>
</dbReference>
<evidence type="ECO:0000313" key="11">
    <source>
        <dbReference type="EMBL" id="OZI54922.1"/>
    </source>
</evidence>
<evidence type="ECO:0008006" key="13">
    <source>
        <dbReference type="Google" id="ProtNLM"/>
    </source>
</evidence>
<feature type="transmembrane region" description="Helical" evidence="8">
    <location>
        <begin position="253"/>
        <end position="274"/>
    </location>
</feature>
<feature type="transmembrane region" description="Helical" evidence="8">
    <location>
        <begin position="12"/>
        <end position="28"/>
    </location>
</feature>
<dbReference type="InterPro" id="IPR043968">
    <property type="entry name" value="SGNH"/>
</dbReference>
<feature type="transmembrane region" description="Helical" evidence="8">
    <location>
        <begin position="229"/>
        <end position="247"/>
    </location>
</feature>
<dbReference type="InterPro" id="IPR036514">
    <property type="entry name" value="SGNH_hydro_sf"/>
</dbReference>
<dbReference type="Pfam" id="PF19040">
    <property type="entry name" value="SGNH"/>
    <property type="match status" value="1"/>
</dbReference>
<proteinExistence type="predicted"/>
<dbReference type="AlphaFoldDB" id="A0A261U0G3"/>
<gene>
    <name evidence="11" type="ORF">CAL25_00415</name>
</gene>
<comment type="caution">
    <text evidence="11">The sequence shown here is derived from an EMBL/GenBank/DDBJ whole genome shotgun (WGS) entry which is preliminary data.</text>
</comment>
<accession>A0A261U0G3</accession>
<keyword evidence="5 8" id="KW-1133">Transmembrane helix</keyword>
<feature type="transmembrane region" description="Helical" evidence="8">
    <location>
        <begin position="34"/>
        <end position="55"/>
    </location>
</feature>
<dbReference type="RefSeq" id="WP_094797986.1">
    <property type="nucleotide sequence ID" value="NZ_NEVP01000001.1"/>
</dbReference>
<dbReference type="PANTHER" id="PTHR23028:SF53">
    <property type="entry name" value="ACYL_TRANSF_3 DOMAIN-CONTAINING PROTEIN"/>
    <property type="match status" value="1"/>
</dbReference>